<dbReference type="SMART" id="SM00420">
    <property type="entry name" value="HTH_DEOR"/>
    <property type="match status" value="1"/>
</dbReference>
<keyword evidence="3" id="KW-0805">Transcription regulation</keyword>
<dbReference type="PRINTS" id="PR00037">
    <property type="entry name" value="HTHLACR"/>
</dbReference>
<dbReference type="SUPFAM" id="SSF46785">
    <property type="entry name" value="Winged helix' DNA-binding domain"/>
    <property type="match status" value="1"/>
</dbReference>
<dbReference type="InterPro" id="IPR037171">
    <property type="entry name" value="NagB/RpiA_transferase-like"/>
</dbReference>
<organism evidence="7 8">
    <name type="scientific">Raineyella fluvialis</name>
    <dbReference type="NCBI Taxonomy" id="2662261"/>
    <lineage>
        <taxon>Bacteria</taxon>
        <taxon>Bacillati</taxon>
        <taxon>Actinomycetota</taxon>
        <taxon>Actinomycetes</taxon>
        <taxon>Propionibacteriales</taxon>
        <taxon>Propionibacteriaceae</taxon>
        <taxon>Raineyella</taxon>
    </lineage>
</organism>
<dbReference type="AlphaFoldDB" id="A0A5Q2FD04"/>
<dbReference type="RefSeq" id="WP_153571490.1">
    <property type="nucleotide sequence ID" value="NZ_CP045725.1"/>
</dbReference>
<evidence type="ECO:0000313" key="7">
    <source>
        <dbReference type="EMBL" id="QGF22963.1"/>
    </source>
</evidence>
<evidence type="ECO:0000313" key="8">
    <source>
        <dbReference type="Proteomes" id="UP000386847"/>
    </source>
</evidence>
<dbReference type="Pfam" id="PF00455">
    <property type="entry name" value="DeoRC"/>
    <property type="match status" value="1"/>
</dbReference>
<protein>
    <recommendedName>
        <fullName evidence="1">Lactose phosphotransferase system repressor</fullName>
    </recommendedName>
</protein>
<reference evidence="7 8" key="1">
    <citation type="submission" date="2019-10" db="EMBL/GenBank/DDBJ databases">
        <title>Genomic analysis of Raineyella sp. CBA3103.</title>
        <authorList>
            <person name="Roh S.W."/>
        </authorList>
    </citation>
    <scope>NUCLEOTIDE SEQUENCE [LARGE SCALE GENOMIC DNA]</scope>
    <source>
        <strain evidence="7 8">CBA3103</strain>
    </source>
</reference>
<dbReference type="InterPro" id="IPR001034">
    <property type="entry name" value="DeoR_HTH"/>
</dbReference>
<keyword evidence="4" id="KW-0804">Transcription</keyword>
<dbReference type="KEGG" id="rain:Rai3103_03975"/>
<keyword evidence="2" id="KW-0678">Repressor</keyword>
<dbReference type="PANTHER" id="PTHR30363:SF4">
    <property type="entry name" value="GLYCEROL-3-PHOSPHATE REGULON REPRESSOR"/>
    <property type="match status" value="1"/>
</dbReference>
<dbReference type="Gene3D" id="3.40.50.1360">
    <property type="match status" value="1"/>
</dbReference>
<evidence type="ECO:0000256" key="3">
    <source>
        <dbReference type="ARBA" id="ARBA00023015"/>
    </source>
</evidence>
<dbReference type="PROSITE" id="PS51000">
    <property type="entry name" value="HTH_DEOR_2"/>
    <property type="match status" value="1"/>
</dbReference>
<dbReference type="InterPro" id="IPR036390">
    <property type="entry name" value="WH_DNA-bd_sf"/>
</dbReference>
<accession>A0A5Q2FD04</accession>
<sequence>MYAEERRAAIADEARNEGRVRVVDLASQFEVAPETIRRDLDVLETDGVLKRVHGGAIPVIGFDGRETTLPEREIANAGSKRAMAEAALAYVPHQDGTIILDAGSSTGALAGLLVAPGITFTNLSVVTDSVPAAMTLSAVPHHTVHILGGTVRGVTQSTVGATALETLRRLRVDVAFVGTNGISGTFGLTTPDAAEAAVKRAMIAASRRTVALADRSKFGHDFFISFATLGEIDVLITDGRPPAALASALSAHETEVVIV</sequence>
<evidence type="ECO:0000256" key="5">
    <source>
        <dbReference type="ARBA" id="ARBA00024937"/>
    </source>
</evidence>
<evidence type="ECO:0000256" key="1">
    <source>
        <dbReference type="ARBA" id="ARBA00021390"/>
    </source>
</evidence>
<dbReference type="InterPro" id="IPR036388">
    <property type="entry name" value="WH-like_DNA-bd_sf"/>
</dbReference>
<dbReference type="InterPro" id="IPR014036">
    <property type="entry name" value="DeoR-like_C"/>
</dbReference>
<keyword evidence="8" id="KW-1185">Reference proteome</keyword>
<dbReference type="Gene3D" id="1.10.10.10">
    <property type="entry name" value="Winged helix-like DNA-binding domain superfamily/Winged helix DNA-binding domain"/>
    <property type="match status" value="1"/>
</dbReference>
<proteinExistence type="predicted"/>
<evidence type="ECO:0000256" key="4">
    <source>
        <dbReference type="ARBA" id="ARBA00023163"/>
    </source>
</evidence>
<dbReference type="GO" id="GO:0003700">
    <property type="term" value="F:DNA-binding transcription factor activity"/>
    <property type="evidence" value="ECO:0007669"/>
    <property type="project" value="InterPro"/>
</dbReference>
<dbReference type="EMBL" id="CP045725">
    <property type="protein sequence ID" value="QGF22963.1"/>
    <property type="molecule type" value="Genomic_DNA"/>
</dbReference>
<gene>
    <name evidence="7" type="ORF">Rai3103_03975</name>
</gene>
<dbReference type="SUPFAM" id="SSF100950">
    <property type="entry name" value="NagB/RpiA/CoA transferase-like"/>
    <property type="match status" value="1"/>
</dbReference>
<dbReference type="Proteomes" id="UP000386847">
    <property type="component" value="Chromosome"/>
</dbReference>
<evidence type="ECO:0000259" key="6">
    <source>
        <dbReference type="PROSITE" id="PS51000"/>
    </source>
</evidence>
<evidence type="ECO:0000256" key="2">
    <source>
        <dbReference type="ARBA" id="ARBA00022491"/>
    </source>
</evidence>
<name>A0A5Q2FD04_9ACTN</name>
<dbReference type="InterPro" id="IPR050313">
    <property type="entry name" value="Carb_Metab_HTH_regulators"/>
</dbReference>
<dbReference type="PANTHER" id="PTHR30363">
    <property type="entry name" value="HTH-TYPE TRANSCRIPTIONAL REGULATOR SRLR-RELATED"/>
    <property type="match status" value="1"/>
</dbReference>
<comment type="function">
    <text evidence="5">Repressor of the lactose catabolism operon. Galactose-6-phosphate is the inducer.</text>
</comment>
<dbReference type="Pfam" id="PF08220">
    <property type="entry name" value="HTH_DeoR"/>
    <property type="match status" value="1"/>
</dbReference>
<dbReference type="SMART" id="SM01134">
    <property type="entry name" value="DeoRC"/>
    <property type="match status" value="1"/>
</dbReference>
<feature type="domain" description="HTH deoR-type" evidence="6">
    <location>
        <begin position="3"/>
        <end position="58"/>
    </location>
</feature>